<feature type="non-terminal residue" evidence="13">
    <location>
        <position position="596"/>
    </location>
</feature>
<dbReference type="PROSITE" id="PS51722">
    <property type="entry name" value="G_TR_2"/>
    <property type="match status" value="1"/>
</dbReference>
<evidence type="ECO:0000256" key="1">
    <source>
        <dbReference type="ARBA" id="ARBA00005454"/>
    </source>
</evidence>
<dbReference type="Pfam" id="PF00009">
    <property type="entry name" value="GTP_EFTU"/>
    <property type="match status" value="1"/>
</dbReference>
<evidence type="ECO:0000256" key="11">
    <source>
        <dbReference type="ARBA" id="ARBA00066744"/>
    </source>
</evidence>
<comment type="function">
    <text evidence="9">Required for accurate and efficient protein synthesis under certain stress conditions. May act as a fidelity factor of the translation reaction, by catalyzing a one-codon backward translocation of tRNAs on improperly translocated ribosomes. Back-translocation proceeds from a post-translocation (POST) complex to a pre-translocation (PRE) complex, thus giving elongation factor G a second chance to translocate the tRNAs correctly. Binds to ribosomes in a GTP-dependent manner.</text>
</comment>
<dbReference type="EC" id="3.6.5.n1" evidence="11"/>
<evidence type="ECO:0000256" key="7">
    <source>
        <dbReference type="ARBA" id="ARBA00023136"/>
    </source>
</evidence>
<sequence length="596" mass="66568">MKQETQNIRNFSIIAHIDHGKSTLADRLLELTHTVSTREMHEQYLDLMDLEKERGITIKMQPVRMQYGDYTLNLIDTPGHVDFSYEVSRSLAAVEGAILLVDGTKGVQAQTLAHLHTAQKQGLVIIPAINKIDLANARPEEIEHELKGLLGGETEIFKISAKDGTNVEKLLIAVISKVPQPKPGLGKYGRALIFDSSYDSYKGVVAYVRIFDGSFKTGDQVKFIAAGKNAELMEVGYFKPQLVNQKELAAGEIGYIATGLKDPTLVRVGDTILSNYSLLTTNYSLLALPGYQEPSPVVFASLFPKEGDEFTMLKDALLKLKLSDAALTFELDSQEVLGRGFRCGFLGSLHMEIVLERLQREYNLNLITTTPSVSYEIVLKKNNQVQMIFSAADLPESDRYTEIREPWVVLTVLSPSKYIGGILELLASRRGLAQNTKYISGDRVEIIYRIPLAEIIVDFHDKLKSVSSGFASLSYEFLELKKGDLVKLDILVAGEKVEALSRIVSQDKVYDEGKRMVDKLKELLPRQWFEVTLQAAIGGKIIARENIAALKKDVTGYLYGGDITRKMKLREKQKKGKKKMKARGRVSIPNSVFFEL</sequence>
<keyword evidence="4 13" id="KW-0378">Hydrolase</keyword>
<dbReference type="FunFam" id="2.40.30.10:FF:000015">
    <property type="entry name" value="Translation factor GUF1, mitochondrial"/>
    <property type="match status" value="1"/>
</dbReference>
<evidence type="ECO:0000256" key="8">
    <source>
        <dbReference type="ARBA" id="ARBA00050293"/>
    </source>
</evidence>
<dbReference type="GO" id="GO:0043022">
    <property type="term" value="F:ribosome binding"/>
    <property type="evidence" value="ECO:0007669"/>
    <property type="project" value="TreeGrafter"/>
</dbReference>
<dbReference type="NCBIfam" id="TIGR01393">
    <property type="entry name" value="lepA"/>
    <property type="match status" value="1"/>
</dbReference>
<reference evidence="13" key="1">
    <citation type="submission" date="2020-07" db="EMBL/GenBank/DDBJ databases">
        <title>Huge and variable diversity of episymbiotic CPR bacteria and DPANN archaea in groundwater ecosystems.</title>
        <authorList>
            <person name="He C.Y."/>
            <person name="Keren R."/>
            <person name="Whittaker M."/>
            <person name="Farag I.F."/>
            <person name="Doudna J."/>
            <person name="Cate J.H.D."/>
            <person name="Banfield J.F."/>
        </authorList>
    </citation>
    <scope>NUCLEOTIDE SEQUENCE</scope>
    <source>
        <strain evidence="13">NC_groundwater_418_Ag_B-0.1um_45_10</strain>
    </source>
</reference>
<dbReference type="SUPFAM" id="SSF54980">
    <property type="entry name" value="EF-G C-terminal domain-like"/>
    <property type="match status" value="2"/>
</dbReference>
<dbReference type="Gene3D" id="3.40.50.300">
    <property type="entry name" value="P-loop containing nucleotide triphosphate hydrolases"/>
    <property type="match status" value="1"/>
</dbReference>
<comment type="caution">
    <text evidence="13">The sequence shown here is derived from an EMBL/GenBank/DDBJ whole genome shotgun (WGS) entry which is preliminary data.</text>
</comment>
<dbReference type="Proteomes" id="UP000709672">
    <property type="component" value="Unassembled WGS sequence"/>
</dbReference>
<dbReference type="Gene3D" id="3.30.70.870">
    <property type="entry name" value="Elongation Factor G (Translational Gtpase), domain 3"/>
    <property type="match status" value="1"/>
</dbReference>
<keyword evidence="2" id="KW-1003">Cell membrane</keyword>
<dbReference type="Pfam" id="PF03144">
    <property type="entry name" value="GTP_EFTU_D2"/>
    <property type="match status" value="1"/>
</dbReference>
<comment type="similarity">
    <text evidence="10">Belongs to the GTP-binding elongation factor family. LepA subfamily.</text>
</comment>
<protein>
    <recommendedName>
        <fullName evidence="11">elongation factor 4</fullName>
        <ecNumber evidence="11">3.6.5.n1</ecNumber>
    </recommendedName>
</protein>
<dbReference type="InterPro" id="IPR004161">
    <property type="entry name" value="EFTu-like_2"/>
</dbReference>
<dbReference type="InterPro" id="IPR006297">
    <property type="entry name" value="EF-4"/>
</dbReference>
<dbReference type="Pfam" id="PF00679">
    <property type="entry name" value="EFG_C"/>
    <property type="match status" value="1"/>
</dbReference>
<evidence type="ECO:0000256" key="3">
    <source>
        <dbReference type="ARBA" id="ARBA00022741"/>
    </source>
</evidence>
<dbReference type="InterPro" id="IPR035654">
    <property type="entry name" value="LepA_IV"/>
</dbReference>
<dbReference type="CDD" id="cd01890">
    <property type="entry name" value="LepA"/>
    <property type="match status" value="1"/>
</dbReference>
<comment type="similarity">
    <text evidence="1">Belongs to the TRAFAC class translation factor GTPase superfamily. Classic translation factor GTPase family. LepA subfamily.</text>
</comment>
<dbReference type="SUPFAM" id="SSF50447">
    <property type="entry name" value="Translation proteins"/>
    <property type="match status" value="1"/>
</dbReference>
<dbReference type="HAMAP" id="MF_00071">
    <property type="entry name" value="LepA"/>
    <property type="match status" value="1"/>
</dbReference>
<evidence type="ECO:0000313" key="13">
    <source>
        <dbReference type="EMBL" id="MBI2465701.1"/>
    </source>
</evidence>
<evidence type="ECO:0000256" key="9">
    <source>
        <dbReference type="ARBA" id="ARBA00057626"/>
    </source>
</evidence>
<dbReference type="Gene3D" id="3.30.70.240">
    <property type="match status" value="1"/>
</dbReference>
<dbReference type="Gene3D" id="3.30.70.2570">
    <property type="entry name" value="Elongation factor 4, C-terminal domain"/>
    <property type="match status" value="1"/>
</dbReference>
<evidence type="ECO:0000256" key="4">
    <source>
        <dbReference type="ARBA" id="ARBA00022801"/>
    </source>
</evidence>
<dbReference type="AlphaFoldDB" id="A0A931YD48"/>
<name>A0A931YD48_9BACT</name>
<dbReference type="InterPro" id="IPR000795">
    <property type="entry name" value="T_Tr_GTP-bd_dom"/>
</dbReference>
<proteinExistence type="inferred from homology"/>
<comment type="catalytic activity">
    <reaction evidence="8">
        <text>GTP + H2O = GDP + phosphate + H(+)</text>
        <dbReference type="Rhea" id="RHEA:19669"/>
        <dbReference type="ChEBI" id="CHEBI:15377"/>
        <dbReference type="ChEBI" id="CHEBI:15378"/>
        <dbReference type="ChEBI" id="CHEBI:37565"/>
        <dbReference type="ChEBI" id="CHEBI:43474"/>
        <dbReference type="ChEBI" id="CHEBI:58189"/>
        <dbReference type="EC" id="3.6.5.n1"/>
    </reaction>
</comment>
<keyword evidence="6" id="KW-0342">GTP-binding</keyword>
<dbReference type="GO" id="GO:0045727">
    <property type="term" value="P:positive regulation of translation"/>
    <property type="evidence" value="ECO:0007669"/>
    <property type="project" value="TreeGrafter"/>
</dbReference>
<keyword evidence="7" id="KW-0472">Membrane</keyword>
<dbReference type="InterPro" id="IPR013842">
    <property type="entry name" value="LepA_CTD"/>
</dbReference>
<dbReference type="CDD" id="cd03699">
    <property type="entry name" value="EF4_II"/>
    <property type="match status" value="1"/>
</dbReference>
<evidence type="ECO:0000256" key="2">
    <source>
        <dbReference type="ARBA" id="ARBA00022475"/>
    </source>
</evidence>
<dbReference type="Pfam" id="PF06421">
    <property type="entry name" value="LepA_C"/>
    <property type="match status" value="1"/>
</dbReference>
<dbReference type="PANTHER" id="PTHR43512">
    <property type="entry name" value="TRANSLATION FACTOR GUF1-RELATED"/>
    <property type="match status" value="1"/>
</dbReference>
<evidence type="ECO:0000256" key="6">
    <source>
        <dbReference type="ARBA" id="ARBA00023134"/>
    </source>
</evidence>
<dbReference type="InterPro" id="IPR035647">
    <property type="entry name" value="EFG_III/V"/>
</dbReference>
<dbReference type="InterPro" id="IPR005225">
    <property type="entry name" value="Small_GTP-bd"/>
</dbReference>
<dbReference type="InterPro" id="IPR009000">
    <property type="entry name" value="Transl_B-barrel_sf"/>
</dbReference>
<dbReference type="CDD" id="cd03709">
    <property type="entry name" value="lepA_C"/>
    <property type="match status" value="1"/>
</dbReference>
<dbReference type="PANTHER" id="PTHR43512:SF4">
    <property type="entry name" value="TRANSLATION FACTOR GUF1 HOMOLOG, CHLOROPLASTIC"/>
    <property type="match status" value="1"/>
</dbReference>
<dbReference type="GO" id="GO:0003924">
    <property type="term" value="F:GTPase activity"/>
    <property type="evidence" value="ECO:0007669"/>
    <property type="project" value="InterPro"/>
</dbReference>
<evidence type="ECO:0000259" key="12">
    <source>
        <dbReference type="PROSITE" id="PS51722"/>
    </source>
</evidence>
<dbReference type="PRINTS" id="PR00315">
    <property type="entry name" value="ELONGATNFCT"/>
</dbReference>
<dbReference type="FunFam" id="3.30.70.240:FF:000007">
    <property type="entry name" value="Translation factor GUF1, mitochondrial"/>
    <property type="match status" value="1"/>
</dbReference>
<evidence type="ECO:0000256" key="5">
    <source>
        <dbReference type="ARBA" id="ARBA00022917"/>
    </source>
</evidence>
<dbReference type="InterPro" id="IPR000640">
    <property type="entry name" value="EFG_V-like"/>
</dbReference>
<keyword evidence="3" id="KW-0547">Nucleotide-binding</keyword>
<keyword evidence="5" id="KW-0648">Protein biosynthesis</keyword>
<dbReference type="InterPro" id="IPR041095">
    <property type="entry name" value="EFG_II"/>
</dbReference>
<dbReference type="NCBIfam" id="TIGR00231">
    <property type="entry name" value="small_GTP"/>
    <property type="match status" value="1"/>
</dbReference>
<keyword evidence="13" id="KW-0251">Elongation factor</keyword>
<dbReference type="SUPFAM" id="SSF52540">
    <property type="entry name" value="P-loop containing nucleoside triphosphate hydrolases"/>
    <property type="match status" value="1"/>
</dbReference>
<evidence type="ECO:0000256" key="10">
    <source>
        <dbReference type="ARBA" id="ARBA00061052"/>
    </source>
</evidence>
<evidence type="ECO:0000313" key="14">
    <source>
        <dbReference type="Proteomes" id="UP000709672"/>
    </source>
</evidence>
<dbReference type="FunFam" id="3.30.70.2570:FF:000001">
    <property type="entry name" value="Translation factor GUF1, mitochondrial"/>
    <property type="match status" value="1"/>
</dbReference>
<organism evidence="13 14">
    <name type="scientific">Candidatus Sungiibacteriota bacterium</name>
    <dbReference type="NCBI Taxonomy" id="2750080"/>
    <lineage>
        <taxon>Bacteria</taxon>
        <taxon>Candidatus Sungiibacteriota</taxon>
    </lineage>
</organism>
<dbReference type="GO" id="GO:0003746">
    <property type="term" value="F:translation elongation factor activity"/>
    <property type="evidence" value="ECO:0007669"/>
    <property type="project" value="UniProtKB-KW"/>
</dbReference>
<dbReference type="EMBL" id="JACPHQ010000005">
    <property type="protein sequence ID" value="MBI2465701.1"/>
    <property type="molecule type" value="Genomic_DNA"/>
</dbReference>
<dbReference type="Pfam" id="PF14492">
    <property type="entry name" value="EFG_III"/>
    <property type="match status" value="1"/>
</dbReference>
<accession>A0A931YD48</accession>
<gene>
    <name evidence="13" type="primary">lepA</name>
    <name evidence="13" type="ORF">HYV66_00500</name>
</gene>
<dbReference type="GO" id="GO:0005525">
    <property type="term" value="F:GTP binding"/>
    <property type="evidence" value="ECO:0007669"/>
    <property type="project" value="UniProtKB-KW"/>
</dbReference>
<dbReference type="Gene3D" id="2.40.30.10">
    <property type="entry name" value="Translation factors"/>
    <property type="match status" value="1"/>
</dbReference>
<dbReference type="InterPro" id="IPR038363">
    <property type="entry name" value="LepA_C_sf"/>
</dbReference>
<dbReference type="InterPro" id="IPR027417">
    <property type="entry name" value="P-loop_NTPase"/>
</dbReference>
<feature type="domain" description="Tr-type G" evidence="12">
    <location>
        <begin position="6"/>
        <end position="182"/>
    </location>
</feature>